<organism evidence="2 3">
    <name type="scientific">Haloquadratum walsbyi J07HQW2</name>
    <dbReference type="NCBI Taxonomy" id="1238425"/>
    <lineage>
        <taxon>Archaea</taxon>
        <taxon>Methanobacteriati</taxon>
        <taxon>Methanobacteriota</taxon>
        <taxon>Stenosarchaea group</taxon>
        <taxon>Halobacteria</taxon>
        <taxon>Halobacteriales</taxon>
        <taxon>Haloferacaceae</taxon>
        <taxon>Haloquadratum</taxon>
    </lineage>
</organism>
<dbReference type="AlphaFoldDB" id="U1N2I6"/>
<protein>
    <recommendedName>
        <fullName evidence="1">DUF4397 domain-containing protein</fullName>
    </recommendedName>
</protein>
<accession>U1N2I6</accession>
<dbReference type="InterPro" id="IPR025510">
    <property type="entry name" value="DUF4397"/>
</dbReference>
<reference evidence="2 3" key="1">
    <citation type="journal article" date="2013" name="PLoS ONE">
        <title>Assembly-driven community genomics of a hypersaline microbial ecosystem.</title>
        <authorList>
            <person name="Podell S."/>
            <person name="Ugalde J.A."/>
            <person name="Narasingarao P."/>
            <person name="Banfield J.F."/>
            <person name="Heidelberg K.B."/>
            <person name="Allen E.E."/>
        </authorList>
    </citation>
    <scope>NUCLEOTIDE SEQUENCE [LARGE SCALE GENOMIC DNA]</scope>
    <source>
        <strain evidence="3">J07HQW2</strain>
    </source>
</reference>
<proteinExistence type="predicted"/>
<dbReference type="EMBL" id="KE356561">
    <property type="protein sequence ID" value="ERG97094.1"/>
    <property type="molecule type" value="Genomic_DNA"/>
</dbReference>
<dbReference type="Pfam" id="PF14344">
    <property type="entry name" value="DUF4397"/>
    <property type="match status" value="2"/>
</dbReference>
<evidence type="ECO:0000259" key="1">
    <source>
        <dbReference type="Pfam" id="PF14344"/>
    </source>
</evidence>
<dbReference type="HOGENOM" id="CLU_069060_1_1_2"/>
<sequence length="210" mass="22143">MIKYILIEYKYIIVMSDTASVRVGHCCPNAPNVDVHVDGDIAFEDVPFKQISEYAELSAESHDISVTPHGDDESVLDLTVELEADNAYSAFATGMLDGVECTVFADDPGDIADDQTHVRFIHTSPDAPAVNVQVADGGPTLCEDISFRDESGYVAVDAGTYDLEVVVADSGDVALSLPEVEVTGGTAVSAIAVGQVDDGSLDAVLADDTQ</sequence>
<feature type="domain" description="DUF4397" evidence="1">
    <location>
        <begin position="19"/>
        <end position="133"/>
    </location>
</feature>
<evidence type="ECO:0000313" key="2">
    <source>
        <dbReference type="EMBL" id="ERG97094.1"/>
    </source>
</evidence>
<gene>
    <name evidence="2" type="ORF">J07HQW2_03580</name>
</gene>
<evidence type="ECO:0000313" key="3">
    <source>
        <dbReference type="Proteomes" id="UP000030710"/>
    </source>
</evidence>
<name>U1N2I6_9EURY</name>
<feature type="domain" description="DUF4397" evidence="1">
    <location>
        <begin position="135"/>
        <end position="209"/>
    </location>
</feature>
<dbReference type="Proteomes" id="UP000030710">
    <property type="component" value="Unassembled WGS sequence"/>
</dbReference>
<dbReference type="eggNOG" id="arCOG06227">
    <property type="taxonomic scope" value="Archaea"/>
</dbReference>